<dbReference type="PANTHER" id="PTHR42790:SF1">
    <property type="entry name" value="AROMATIC AMINO ACID AMINOTRANSFERASE, HYPOTHETICAL (EUROFUNG)"/>
    <property type="match status" value="1"/>
</dbReference>
<organism evidence="7 8">
    <name type="scientific">Macrolepiota fuliginosa MF-IS2</name>
    <dbReference type="NCBI Taxonomy" id="1400762"/>
    <lineage>
        <taxon>Eukaryota</taxon>
        <taxon>Fungi</taxon>
        <taxon>Dikarya</taxon>
        <taxon>Basidiomycota</taxon>
        <taxon>Agaricomycotina</taxon>
        <taxon>Agaricomycetes</taxon>
        <taxon>Agaricomycetidae</taxon>
        <taxon>Agaricales</taxon>
        <taxon>Agaricineae</taxon>
        <taxon>Agaricaceae</taxon>
        <taxon>Macrolepiota</taxon>
    </lineage>
</organism>
<dbReference type="InterPro" id="IPR050859">
    <property type="entry name" value="Class-I_PLP-dep_aminotransf"/>
</dbReference>
<dbReference type="CDD" id="cd00609">
    <property type="entry name" value="AAT_like"/>
    <property type="match status" value="1"/>
</dbReference>
<evidence type="ECO:0000259" key="6">
    <source>
        <dbReference type="Pfam" id="PF00155"/>
    </source>
</evidence>
<dbReference type="OrthoDB" id="691673at2759"/>
<dbReference type="GO" id="GO:0030170">
    <property type="term" value="F:pyridoxal phosphate binding"/>
    <property type="evidence" value="ECO:0007669"/>
    <property type="project" value="InterPro"/>
</dbReference>
<evidence type="ECO:0000313" key="8">
    <source>
        <dbReference type="Proteomes" id="UP000807342"/>
    </source>
</evidence>
<evidence type="ECO:0000256" key="2">
    <source>
        <dbReference type="ARBA" id="ARBA00007441"/>
    </source>
</evidence>
<dbReference type="EMBL" id="MU151081">
    <property type="protein sequence ID" value="KAF9451689.1"/>
    <property type="molecule type" value="Genomic_DNA"/>
</dbReference>
<gene>
    <name evidence="7" type="ORF">P691DRAFT_723430</name>
</gene>
<dbReference type="PANTHER" id="PTHR42790">
    <property type="entry name" value="AMINOTRANSFERASE"/>
    <property type="match status" value="1"/>
</dbReference>
<evidence type="ECO:0000256" key="3">
    <source>
        <dbReference type="ARBA" id="ARBA00022576"/>
    </source>
</evidence>
<sequence length="540" mass="61264">MLHHELPDAIDLSHHLSKVARARVISPLKELQKYLGRSDIISLAGGLPHPDLFPVDELSANVYSQDAFPTEIPPTKPSLVSWITRLFSGRDQNKWDKLKVPRYPKQSGDINLATLLQYGLSTGSPQLQEFIKEFTSRVYKPAYGNWSILVHAGNTDGWMKAVMTLCDPGDVILTCEWTYPSAVATAHPLGIKPIPVPIDGEGMRSDALFEILSTWDEVERGAKRPRVMYTVPVGQNPTGATMHAQRKKEIYKNCVQFDVIIVEDDPYYFLQEGPYVPRKDRPVYAKANMNNEGFLTSLVPSYLSLDYQGRVVRLDTFSKTIAPGCRLGWFTCNPLFAERFERQGETSTQAPCGFGQAVVASLLMNWKFDGYVRWLQGLRAQYRERRNFCLDCFGDFFELEARSTASTAIYDGYIKTKPIQPSNKWTEEFVHREKRFPVFSFVPPTSGMFVWLQINFRDHSSFGRLGHKNLERRLMKEFAEAGVLIGPGFFFDPNMLDDANDEGPGHFRLSFSNEDFAVLRKAIGIMATVLEAFFYGGDRL</sequence>
<evidence type="ECO:0000256" key="1">
    <source>
        <dbReference type="ARBA" id="ARBA00001933"/>
    </source>
</evidence>
<keyword evidence="4 7" id="KW-0808">Transferase</keyword>
<dbReference type="AlphaFoldDB" id="A0A9P6C7X0"/>
<dbReference type="InterPro" id="IPR015424">
    <property type="entry name" value="PyrdxlP-dep_Trfase"/>
</dbReference>
<comment type="similarity">
    <text evidence="2">Belongs to the class-I pyridoxal-phosphate-dependent aminotransferase family.</text>
</comment>
<dbReference type="GO" id="GO:0008483">
    <property type="term" value="F:transaminase activity"/>
    <property type="evidence" value="ECO:0007669"/>
    <property type="project" value="UniProtKB-KW"/>
</dbReference>
<feature type="domain" description="Aminotransferase class I/classII large" evidence="6">
    <location>
        <begin position="114"/>
        <end position="391"/>
    </location>
</feature>
<evidence type="ECO:0000256" key="5">
    <source>
        <dbReference type="ARBA" id="ARBA00022898"/>
    </source>
</evidence>
<keyword evidence="5" id="KW-0663">Pyridoxal phosphate</keyword>
<dbReference type="Pfam" id="PF00155">
    <property type="entry name" value="Aminotran_1_2"/>
    <property type="match status" value="1"/>
</dbReference>
<keyword evidence="3" id="KW-0032">Aminotransferase</keyword>
<accession>A0A9P6C7X0</accession>
<evidence type="ECO:0000313" key="7">
    <source>
        <dbReference type="EMBL" id="KAF9451689.1"/>
    </source>
</evidence>
<proteinExistence type="inferred from homology"/>
<dbReference type="Gene3D" id="3.40.640.10">
    <property type="entry name" value="Type I PLP-dependent aspartate aminotransferase-like (Major domain)"/>
    <property type="match status" value="1"/>
</dbReference>
<reference evidence="7" key="1">
    <citation type="submission" date="2020-11" db="EMBL/GenBank/DDBJ databases">
        <authorList>
            <consortium name="DOE Joint Genome Institute"/>
            <person name="Ahrendt S."/>
            <person name="Riley R."/>
            <person name="Andreopoulos W."/>
            <person name="Labutti K."/>
            <person name="Pangilinan J."/>
            <person name="Ruiz-Duenas F.J."/>
            <person name="Barrasa J.M."/>
            <person name="Sanchez-Garcia M."/>
            <person name="Camarero S."/>
            <person name="Miyauchi S."/>
            <person name="Serrano A."/>
            <person name="Linde D."/>
            <person name="Babiker R."/>
            <person name="Drula E."/>
            <person name="Ayuso-Fernandez I."/>
            <person name="Pacheco R."/>
            <person name="Padilla G."/>
            <person name="Ferreira P."/>
            <person name="Barriuso J."/>
            <person name="Kellner H."/>
            <person name="Castanera R."/>
            <person name="Alfaro M."/>
            <person name="Ramirez L."/>
            <person name="Pisabarro A.G."/>
            <person name="Kuo A."/>
            <person name="Tritt A."/>
            <person name="Lipzen A."/>
            <person name="He G."/>
            <person name="Yan M."/>
            <person name="Ng V."/>
            <person name="Cullen D."/>
            <person name="Martin F."/>
            <person name="Rosso M.-N."/>
            <person name="Henrissat B."/>
            <person name="Hibbett D."/>
            <person name="Martinez A.T."/>
            <person name="Grigoriev I.V."/>
        </authorList>
    </citation>
    <scope>NUCLEOTIDE SEQUENCE</scope>
    <source>
        <strain evidence="7">MF-IS2</strain>
    </source>
</reference>
<comment type="caution">
    <text evidence="7">The sequence shown here is derived from an EMBL/GenBank/DDBJ whole genome shotgun (WGS) entry which is preliminary data.</text>
</comment>
<dbReference type="Proteomes" id="UP000807342">
    <property type="component" value="Unassembled WGS sequence"/>
</dbReference>
<keyword evidence="8" id="KW-1185">Reference proteome</keyword>
<dbReference type="SUPFAM" id="SSF53383">
    <property type="entry name" value="PLP-dependent transferases"/>
    <property type="match status" value="1"/>
</dbReference>
<name>A0A9P6C7X0_9AGAR</name>
<dbReference type="InterPro" id="IPR015421">
    <property type="entry name" value="PyrdxlP-dep_Trfase_major"/>
</dbReference>
<comment type="cofactor">
    <cofactor evidence="1">
        <name>pyridoxal 5'-phosphate</name>
        <dbReference type="ChEBI" id="CHEBI:597326"/>
    </cofactor>
</comment>
<protein>
    <submittedName>
        <fullName evidence="7">PLP-dependent transferase</fullName>
    </submittedName>
</protein>
<evidence type="ECO:0000256" key="4">
    <source>
        <dbReference type="ARBA" id="ARBA00022679"/>
    </source>
</evidence>
<dbReference type="GO" id="GO:1901605">
    <property type="term" value="P:alpha-amino acid metabolic process"/>
    <property type="evidence" value="ECO:0007669"/>
    <property type="project" value="TreeGrafter"/>
</dbReference>
<dbReference type="InterPro" id="IPR004839">
    <property type="entry name" value="Aminotransferase_I/II_large"/>
</dbReference>